<accession>A0A383AY22</accession>
<feature type="non-terminal residue" evidence="1">
    <location>
        <position position="1"/>
    </location>
</feature>
<organism evidence="1">
    <name type="scientific">marine metagenome</name>
    <dbReference type="NCBI Taxonomy" id="408172"/>
    <lineage>
        <taxon>unclassified sequences</taxon>
        <taxon>metagenomes</taxon>
        <taxon>ecological metagenomes</taxon>
    </lineage>
</organism>
<reference evidence="1" key="1">
    <citation type="submission" date="2018-05" db="EMBL/GenBank/DDBJ databases">
        <authorList>
            <person name="Lanie J.A."/>
            <person name="Ng W.-L."/>
            <person name="Kazmierczak K.M."/>
            <person name="Andrzejewski T.M."/>
            <person name="Davidsen T.M."/>
            <person name="Wayne K.J."/>
            <person name="Tettelin H."/>
            <person name="Glass J.I."/>
            <person name="Rusch D."/>
            <person name="Podicherti R."/>
            <person name="Tsui H.-C.T."/>
            <person name="Winkler M.E."/>
        </authorList>
    </citation>
    <scope>NUCLEOTIDE SEQUENCE</scope>
</reference>
<name>A0A383AY22_9ZZZZ</name>
<feature type="non-terminal residue" evidence="1">
    <location>
        <position position="24"/>
    </location>
</feature>
<proteinExistence type="predicted"/>
<dbReference type="AlphaFoldDB" id="A0A383AY22"/>
<protein>
    <submittedName>
        <fullName evidence="1">Uncharacterized protein</fullName>
    </submittedName>
</protein>
<evidence type="ECO:0000313" key="1">
    <source>
        <dbReference type="EMBL" id="SVE12592.1"/>
    </source>
</evidence>
<gene>
    <name evidence="1" type="ORF">METZ01_LOCUS465446</name>
</gene>
<sequence length="24" mass="2860">LYYLPVTRHQHPNVLIILLITKKS</sequence>
<dbReference type="EMBL" id="UINC01195840">
    <property type="protein sequence ID" value="SVE12592.1"/>
    <property type="molecule type" value="Genomic_DNA"/>
</dbReference>